<evidence type="ECO:0000313" key="4">
    <source>
        <dbReference type="Proteomes" id="UP001462961"/>
    </source>
</evidence>
<gene>
    <name evidence="3" type="ORF">VOI32_23520</name>
</gene>
<feature type="transmembrane region" description="Helical" evidence="1">
    <location>
        <begin position="661"/>
        <end position="685"/>
    </location>
</feature>
<feature type="domain" description="Toxin VasX N-terminal region" evidence="2">
    <location>
        <begin position="3"/>
        <end position="161"/>
    </location>
</feature>
<dbReference type="EMBL" id="JAYLVJ010000031">
    <property type="protein sequence ID" value="MEO1756893.1"/>
    <property type="molecule type" value="Genomic_DNA"/>
</dbReference>
<feature type="transmembrane region" description="Helical" evidence="1">
    <location>
        <begin position="705"/>
        <end position="738"/>
    </location>
</feature>
<dbReference type="CDD" id="cd20707">
    <property type="entry name" value="MIX_III"/>
    <property type="match status" value="1"/>
</dbReference>
<keyword evidence="1" id="KW-0472">Membrane</keyword>
<sequence length="975" mass="104848">MGCPNCIKEGLAILPVRYAVAPASVTNVGALPSPLGEHVTDKPLKASRYILRQLDRGFVYVLYPNRGTRQSRWVVYEVGPDACMNIYADPRQVPSAPTEKPLDATCKAKKEDFAAQTIAIPSPQYVPHVWVAFSRYRLTDRVLTALETSPEPRMQKVDVQKAINGKEVKHALPATQNNLINYVADFSAPEGWNKLNGSGKLTVPLNQWHDQAAAMQTRMAEIAQKANGKGIVLALFDPIGMTADLNAFRNQEVGQLAAYQAGHARERFVGDTILGFKTVFEKKGESAQWEEKFLKLYDAKRVDDDQQAHKKETDAKNTQIDLLSDDVAKWNGNSNADLRWQDFDLKDMKSSQDRQTAFALCVHGMGKTKAELDLWDVWFAANAKDPYTPLWGALVGSAPGLASHLTGTGLPDIGRLDKMNDTVKSFIAIREEYKAWLEKNPPSAALGTIAVAASAQFPRLAKVNPALYQRAGYFILVIVSATTKTVVSGNTVVVNKTSELVAMMFRGVWPPKGSPLKMVKADSAATKTVYVATAEGVAQIVEEQTIVSKTAIGMWMPAEAIEGTPVKGVSQVPLALPAPEKFNAFERLIGFAKNGLPWVGFVLASINLAGISMSMGSAQPGANTPDVYAGLVSGMLAVIGAIGELTALGMEKAAVGLAKTAAAKVAFGGGLFAAVSTFAESVQMYFKYVDRKAVGNNEAAASYRFSAAAFFGASIASLGGALAAGSAAGAFTGILAFLAPLGAAAATIPMIGWIAAGVIFIGLGVWFAWQAIVATNSPLQDWVAMSYYGKAPKRYRDPRAEMAALRDVMYAYRLETDWSGSPMNQAIVGVTGYDSVSFSLSLPGASTSSVIKCAISLADSNSNKTILNEEVHPASYLPGELSDPHMQEMRPMPTASKSPMSFYWEAPPRLVKSPSGGYEYKGVLRVDHRQYSVATINLQYFPDPAQPDLVIPTDGKPVLVERGIGADILSGLLSY</sequence>
<reference evidence="3 4" key="1">
    <citation type="submission" date="2024-01" db="EMBL/GenBank/DDBJ databases">
        <title>The diversity of rhizobia nodulating Mimosa spp. in eleven states of Brazil covering several biomes is determined by host plant, location, and edaphic factors.</title>
        <authorList>
            <person name="Rouws L."/>
            <person name="Barauna A."/>
            <person name="Beukes C."/>
            <person name="De Faria S.M."/>
            <person name="Gross E."/>
            <person name="Dos Reis Junior F.B."/>
            <person name="Simon M."/>
            <person name="Maluk M."/>
            <person name="Odee D.W."/>
            <person name="Kenicer G."/>
            <person name="Young J.P.W."/>
            <person name="Reis V.M."/>
            <person name="Zilli J."/>
            <person name="James E.K."/>
        </authorList>
    </citation>
    <scope>NUCLEOTIDE SEQUENCE [LARGE SCALE GENOMIC DNA]</scope>
    <source>
        <strain evidence="3 4">JHI1651</strain>
    </source>
</reference>
<organism evidence="3 4">
    <name type="scientific">Paraburkholderia caribensis</name>
    <dbReference type="NCBI Taxonomy" id="75105"/>
    <lineage>
        <taxon>Bacteria</taxon>
        <taxon>Pseudomonadati</taxon>
        <taxon>Pseudomonadota</taxon>
        <taxon>Betaproteobacteria</taxon>
        <taxon>Burkholderiales</taxon>
        <taxon>Burkholderiaceae</taxon>
        <taxon>Paraburkholderia</taxon>
    </lineage>
</organism>
<keyword evidence="1" id="KW-1133">Transmembrane helix</keyword>
<comment type="caution">
    <text evidence="3">The sequence shown here is derived from an EMBL/GenBank/DDBJ whole genome shotgun (WGS) entry which is preliminary data.</text>
</comment>
<proteinExistence type="predicted"/>
<dbReference type="RefSeq" id="WP_107202281.1">
    <property type="nucleotide sequence ID" value="NZ_CP015959.1"/>
</dbReference>
<evidence type="ECO:0000259" key="2">
    <source>
        <dbReference type="Pfam" id="PF20249"/>
    </source>
</evidence>
<dbReference type="Pfam" id="PF20249">
    <property type="entry name" value="VasX_N"/>
    <property type="match status" value="1"/>
</dbReference>
<protein>
    <submittedName>
        <fullName evidence="3">T6SS effector BTH_I2691 family protein</fullName>
    </submittedName>
</protein>
<feature type="transmembrane region" description="Helical" evidence="1">
    <location>
        <begin position="627"/>
        <end position="649"/>
    </location>
</feature>
<keyword evidence="4" id="KW-1185">Reference proteome</keyword>
<keyword evidence="1" id="KW-0812">Transmembrane</keyword>
<name>A0ABV0E0F8_9BURK</name>
<feature type="transmembrane region" description="Helical" evidence="1">
    <location>
        <begin position="750"/>
        <end position="769"/>
    </location>
</feature>
<evidence type="ECO:0000313" key="3">
    <source>
        <dbReference type="EMBL" id="MEO1756893.1"/>
    </source>
</evidence>
<dbReference type="Proteomes" id="UP001462961">
    <property type="component" value="Unassembled WGS sequence"/>
</dbReference>
<dbReference type="InterPro" id="IPR048126">
    <property type="entry name" value="Toxin_VasX"/>
</dbReference>
<accession>A0ABV0E0F8</accession>
<evidence type="ECO:0000256" key="1">
    <source>
        <dbReference type="SAM" id="Phobius"/>
    </source>
</evidence>
<feature type="transmembrane region" description="Helical" evidence="1">
    <location>
        <begin position="595"/>
        <end position="615"/>
    </location>
</feature>
<dbReference type="InterPro" id="IPR046864">
    <property type="entry name" value="VasX_N"/>
</dbReference>
<dbReference type="NCBIfam" id="NF041559">
    <property type="entry name" value="BTH_I2691_fam"/>
    <property type="match status" value="1"/>
</dbReference>